<dbReference type="SUPFAM" id="SSF53756">
    <property type="entry name" value="UDP-Glycosyltransferase/glycogen phosphorylase"/>
    <property type="match status" value="1"/>
</dbReference>
<accession>A0ABD1GJR8</accession>
<dbReference type="PANTHER" id="PTHR11926:SF1498">
    <property type="entry name" value="GLYCOSYLTRANSFERASE"/>
    <property type="match status" value="1"/>
</dbReference>
<dbReference type="EC" id="2.4.1.324" evidence="4"/>
<evidence type="ECO:0000256" key="1">
    <source>
        <dbReference type="ARBA" id="ARBA00009995"/>
    </source>
</evidence>
<evidence type="ECO:0000313" key="5">
    <source>
        <dbReference type="Proteomes" id="UP001567538"/>
    </source>
</evidence>
<keyword evidence="5" id="KW-1185">Reference proteome</keyword>
<dbReference type="Gene3D" id="3.40.50.2000">
    <property type="entry name" value="Glycogen Phosphorylase B"/>
    <property type="match status" value="2"/>
</dbReference>
<dbReference type="AlphaFoldDB" id="A0ABD1GJR8"/>
<evidence type="ECO:0000313" key="4">
    <source>
        <dbReference type="EMBL" id="KAL1544366.1"/>
    </source>
</evidence>
<name>A0ABD1GJR8_SALDI</name>
<comment type="similarity">
    <text evidence="1 3">Belongs to the UDP-glycosyltransferase family.</text>
</comment>
<dbReference type="InterPro" id="IPR002213">
    <property type="entry name" value="UDP_glucos_trans"/>
</dbReference>
<sequence>MSQVTDGYMETRIDRIRGMKNMRLRDIPSFIRTTNSEDTMLQFLIQETAAIPRAKALILNTFEALEHDVLAALSARFPRVYTVGPLQLMMNHIHDDTLKPFTSSLWKEEAECIDWLHTMAPESVVYVNFGSITVMTADQMTEFAWGLANSKKPFLWIIRPDIVAGEAAMLPAEFVTETKDRSMLVSWCPQEQVLNHPAIGGFLTHGGWNSTLESVVGGVPVICWPFFAEQQTNCRYSCVEWGTGMEIDNNVKRGEVELLVREMMDGDKGKEMKRNALKWKRKAEDAAAPHGSSFLNLQKFIKEELLH</sequence>
<dbReference type="Proteomes" id="UP001567538">
    <property type="component" value="Unassembled WGS sequence"/>
</dbReference>
<dbReference type="CDD" id="cd03784">
    <property type="entry name" value="GT1_Gtf-like"/>
    <property type="match status" value="1"/>
</dbReference>
<dbReference type="GO" id="GO:0035251">
    <property type="term" value="F:UDP-glucosyltransferase activity"/>
    <property type="evidence" value="ECO:0007669"/>
    <property type="project" value="UniProtKB-ARBA"/>
</dbReference>
<evidence type="ECO:0000256" key="3">
    <source>
        <dbReference type="RuleBase" id="RU003718"/>
    </source>
</evidence>
<organism evidence="4 5">
    <name type="scientific">Salvia divinorum</name>
    <name type="common">Maria pastora</name>
    <name type="synonym">Diviner's sage</name>
    <dbReference type="NCBI Taxonomy" id="28513"/>
    <lineage>
        <taxon>Eukaryota</taxon>
        <taxon>Viridiplantae</taxon>
        <taxon>Streptophyta</taxon>
        <taxon>Embryophyta</taxon>
        <taxon>Tracheophyta</taxon>
        <taxon>Spermatophyta</taxon>
        <taxon>Magnoliopsida</taxon>
        <taxon>eudicotyledons</taxon>
        <taxon>Gunneridae</taxon>
        <taxon>Pentapetalae</taxon>
        <taxon>asterids</taxon>
        <taxon>lamiids</taxon>
        <taxon>Lamiales</taxon>
        <taxon>Lamiaceae</taxon>
        <taxon>Nepetoideae</taxon>
        <taxon>Mentheae</taxon>
        <taxon>Salviinae</taxon>
        <taxon>Salvia</taxon>
        <taxon>Salvia subgen. Calosphace</taxon>
    </lineage>
</organism>
<dbReference type="PROSITE" id="PS00375">
    <property type="entry name" value="UDPGT"/>
    <property type="match status" value="1"/>
</dbReference>
<dbReference type="FunFam" id="3.40.50.2000:FF:000027">
    <property type="entry name" value="Glycosyltransferase"/>
    <property type="match status" value="1"/>
</dbReference>
<evidence type="ECO:0000256" key="2">
    <source>
        <dbReference type="ARBA" id="ARBA00022679"/>
    </source>
</evidence>
<comment type="caution">
    <text evidence="4">The sequence shown here is derived from an EMBL/GenBank/DDBJ whole genome shotgun (WGS) entry which is preliminary data.</text>
</comment>
<reference evidence="4 5" key="1">
    <citation type="submission" date="2024-06" db="EMBL/GenBank/DDBJ databases">
        <title>A chromosome level genome sequence of Diviner's sage (Salvia divinorum).</title>
        <authorList>
            <person name="Ford S.A."/>
            <person name="Ro D.-K."/>
            <person name="Ness R.W."/>
            <person name="Phillips M.A."/>
        </authorList>
    </citation>
    <scope>NUCLEOTIDE SEQUENCE [LARGE SCALE GENOMIC DNA]</scope>
    <source>
        <strain evidence="4">SAF-2024a</strain>
        <tissue evidence="4">Leaf</tissue>
    </source>
</reference>
<dbReference type="InterPro" id="IPR035595">
    <property type="entry name" value="UDP_glycos_trans_CS"/>
</dbReference>
<gene>
    <name evidence="4" type="ORF">AAHA92_21231</name>
</gene>
<dbReference type="PANTHER" id="PTHR11926">
    <property type="entry name" value="GLUCOSYL/GLUCURONOSYL TRANSFERASES"/>
    <property type="match status" value="1"/>
</dbReference>
<proteinExistence type="inferred from homology"/>
<dbReference type="Pfam" id="PF00201">
    <property type="entry name" value="UDPGT"/>
    <property type="match status" value="1"/>
</dbReference>
<keyword evidence="2 3" id="KW-0808">Transferase</keyword>
<dbReference type="EMBL" id="JBEAFC010000008">
    <property type="protein sequence ID" value="KAL1544366.1"/>
    <property type="molecule type" value="Genomic_DNA"/>
</dbReference>
<protein>
    <submittedName>
        <fullName evidence="4">7-deoxyloganetin glucosyltransferase</fullName>
        <ecNumber evidence="4">2.4.1.324</ecNumber>
    </submittedName>
</protein>
<keyword evidence="3 4" id="KW-0328">Glycosyltransferase</keyword>